<dbReference type="InterPro" id="IPR001433">
    <property type="entry name" value="OxRdtase_FAD/NAD-bd"/>
</dbReference>
<evidence type="ECO:0000256" key="6">
    <source>
        <dbReference type="ARBA" id="ARBA00023002"/>
    </source>
</evidence>
<dbReference type="PANTHER" id="PTHR47354:SF6">
    <property type="entry name" value="NADH OXIDOREDUCTASE HCR"/>
    <property type="match status" value="1"/>
</dbReference>
<evidence type="ECO:0000256" key="3">
    <source>
        <dbReference type="ARBA" id="ARBA00022714"/>
    </source>
</evidence>
<dbReference type="InterPro" id="IPR008333">
    <property type="entry name" value="Cbr1-like_FAD-bd_dom"/>
</dbReference>
<comment type="cofactor">
    <cofactor evidence="9">
        <name>[2Fe-2S] cluster</name>
        <dbReference type="ChEBI" id="CHEBI:190135"/>
    </cofactor>
</comment>
<dbReference type="EMBL" id="SNZB01000004">
    <property type="protein sequence ID" value="TDR19372.1"/>
    <property type="molecule type" value="Genomic_DNA"/>
</dbReference>
<keyword evidence="13" id="KW-1185">Reference proteome</keyword>
<keyword evidence="3" id="KW-0001">2Fe-2S</keyword>
<name>A0A4R6XIS4_9GAMM</name>
<comment type="similarity">
    <text evidence="10">In the N-terminal section; belongs to the FAD-binding oxidoreductase type 6 family.</text>
</comment>
<proteinExistence type="inferred from homology"/>
<keyword evidence="7" id="KW-0408">Iron</keyword>
<comment type="cofactor">
    <cofactor evidence="1">
        <name>FAD</name>
        <dbReference type="ChEBI" id="CHEBI:57692"/>
    </cofactor>
</comment>
<dbReference type="GO" id="GO:0046872">
    <property type="term" value="F:metal ion binding"/>
    <property type="evidence" value="ECO:0007669"/>
    <property type="project" value="UniProtKB-KW"/>
</dbReference>
<dbReference type="InterPro" id="IPR050415">
    <property type="entry name" value="MRET"/>
</dbReference>
<dbReference type="Pfam" id="PF00111">
    <property type="entry name" value="Fer2"/>
    <property type="match status" value="1"/>
</dbReference>
<dbReference type="PRINTS" id="PR00410">
    <property type="entry name" value="PHEHYDRXLASE"/>
</dbReference>
<dbReference type="PANTHER" id="PTHR47354">
    <property type="entry name" value="NADH OXIDOREDUCTASE HCR"/>
    <property type="match status" value="1"/>
</dbReference>
<keyword evidence="4" id="KW-0479">Metal-binding</keyword>
<keyword evidence="8" id="KW-0411">Iron-sulfur</keyword>
<keyword evidence="5" id="KW-0274">FAD</keyword>
<evidence type="ECO:0000256" key="7">
    <source>
        <dbReference type="ARBA" id="ARBA00023004"/>
    </source>
</evidence>
<organism evidence="12 13">
    <name type="scientific">Marinicella litoralis</name>
    <dbReference type="NCBI Taxonomy" id="644220"/>
    <lineage>
        <taxon>Bacteria</taxon>
        <taxon>Pseudomonadati</taxon>
        <taxon>Pseudomonadota</taxon>
        <taxon>Gammaproteobacteria</taxon>
        <taxon>Lysobacterales</taxon>
        <taxon>Marinicellaceae</taxon>
        <taxon>Marinicella</taxon>
    </lineage>
</organism>
<dbReference type="GO" id="GO:0051537">
    <property type="term" value="F:2 iron, 2 sulfur cluster binding"/>
    <property type="evidence" value="ECO:0007669"/>
    <property type="project" value="UniProtKB-KW"/>
</dbReference>
<feature type="domain" description="FAD-binding FR-type" evidence="11">
    <location>
        <begin position="41"/>
        <end position="146"/>
    </location>
</feature>
<dbReference type="InterPro" id="IPR001041">
    <property type="entry name" value="2Fe-2S_ferredoxin-type"/>
</dbReference>
<sequence>MSTPTSFSRHKKWVTQALTNHQSFKAYIEPLVQMVKPSWQASDCNAEVMDLRNESEQVYSLVLKPSKKWMRHTAGQYVHIQVTIEGVRYNRTFSVSSSPKHHEVSGLIELTIRKQEHGKVTQWMAQGLKVGDHISLTQAQGEFTLPNHQEPLLLIAGGSGITPFRSFLQQLAASHSTSDVHLIYYNQSIAPLFAIEWQQLSQAHPNFKISLIDTQISGLISAQQLHKTCPDFDQRKAYLCGPHGLITTCRDLLIEHGVAKTDIYHELFGPKPVSKPPSITNQNQASTVTFAQSNRLVNAQSQQSLLELAEAAELNPPSGCRMGICHQCKCSKKQGVVYNTLTNTYSDTGTEDIQLCVSIAVGDVTLDF</sequence>
<dbReference type="PRINTS" id="PR00371">
    <property type="entry name" value="FPNCR"/>
</dbReference>
<dbReference type="RefSeq" id="WP_099020267.1">
    <property type="nucleotide sequence ID" value="NZ_NIHB01000007.1"/>
</dbReference>
<dbReference type="Gene3D" id="3.10.20.30">
    <property type="match status" value="1"/>
</dbReference>
<evidence type="ECO:0000256" key="1">
    <source>
        <dbReference type="ARBA" id="ARBA00001974"/>
    </source>
</evidence>
<dbReference type="Pfam" id="PF00970">
    <property type="entry name" value="FAD_binding_6"/>
    <property type="match status" value="1"/>
</dbReference>
<dbReference type="SUPFAM" id="SSF52343">
    <property type="entry name" value="Ferredoxin reductase-like, C-terminal NADP-linked domain"/>
    <property type="match status" value="1"/>
</dbReference>
<evidence type="ECO:0000256" key="9">
    <source>
        <dbReference type="ARBA" id="ARBA00034078"/>
    </source>
</evidence>
<reference evidence="12 13" key="1">
    <citation type="submission" date="2019-03" db="EMBL/GenBank/DDBJ databases">
        <title>Genomic Encyclopedia of Type Strains, Phase IV (KMG-IV): sequencing the most valuable type-strain genomes for metagenomic binning, comparative biology and taxonomic classification.</title>
        <authorList>
            <person name="Goeker M."/>
        </authorList>
    </citation>
    <scope>NUCLEOTIDE SEQUENCE [LARGE SCALE GENOMIC DNA]</scope>
    <source>
        <strain evidence="12 13">DSM 25488</strain>
    </source>
</reference>
<dbReference type="GO" id="GO:0016491">
    <property type="term" value="F:oxidoreductase activity"/>
    <property type="evidence" value="ECO:0007669"/>
    <property type="project" value="UniProtKB-KW"/>
</dbReference>
<dbReference type="Gene3D" id="3.40.50.80">
    <property type="entry name" value="Nucleotide-binding domain of ferredoxin-NADP reductase (FNR) module"/>
    <property type="match status" value="1"/>
</dbReference>
<evidence type="ECO:0000256" key="8">
    <source>
        <dbReference type="ARBA" id="ARBA00023014"/>
    </source>
</evidence>
<dbReference type="PROSITE" id="PS51384">
    <property type="entry name" value="FAD_FR"/>
    <property type="match status" value="1"/>
</dbReference>
<dbReference type="InterPro" id="IPR001709">
    <property type="entry name" value="Flavoprot_Pyr_Nucl_cyt_Rdtase"/>
</dbReference>
<evidence type="ECO:0000256" key="5">
    <source>
        <dbReference type="ARBA" id="ARBA00022827"/>
    </source>
</evidence>
<dbReference type="Gene3D" id="2.40.30.10">
    <property type="entry name" value="Translation factors"/>
    <property type="match status" value="1"/>
</dbReference>
<dbReference type="InterPro" id="IPR012675">
    <property type="entry name" value="Beta-grasp_dom_sf"/>
</dbReference>
<accession>A0A4R6XIS4</accession>
<comment type="caution">
    <text evidence="12">The sequence shown here is derived from an EMBL/GenBank/DDBJ whole genome shotgun (WGS) entry which is preliminary data.</text>
</comment>
<keyword evidence="2" id="KW-0285">Flavoprotein</keyword>
<evidence type="ECO:0000313" key="13">
    <source>
        <dbReference type="Proteomes" id="UP000295724"/>
    </source>
</evidence>
<dbReference type="InterPro" id="IPR039261">
    <property type="entry name" value="FNR_nucleotide-bd"/>
</dbReference>
<evidence type="ECO:0000256" key="10">
    <source>
        <dbReference type="ARBA" id="ARBA00061434"/>
    </source>
</evidence>
<dbReference type="AlphaFoldDB" id="A0A4R6XIS4"/>
<keyword evidence="6" id="KW-0560">Oxidoreductase</keyword>
<gene>
    <name evidence="12" type="ORF">C8D91_1921</name>
</gene>
<dbReference type="InterPro" id="IPR017927">
    <property type="entry name" value="FAD-bd_FR_type"/>
</dbReference>
<protein>
    <submittedName>
        <fullName evidence="12">Ferredoxin-NADP reductase</fullName>
    </submittedName>
</protein>
<dbReference type="SUPFAM" id="SSF54292">
    <property type="entry name" value="2Fe-2S ferredoxin-like"/>
    <property type="match status" value="1"/>
</dbReference>
<evidence type="ECO:0000256" key="2">
    <source>
        <dbReference type="ARBA" id="ARBA00022630"/>
    </source>
</evidence>
<evidence type="ECO:0000259" key="11">
    <source>
        <dbReference type="PROSITE" id="PS51384"/>
    </source>
</evidence>
<dbReference type="InterPro" id="IPR017938">
    <property type="entry name" value="Riboflavin_synthase-like_b-brl"/>
</dbReference>
<dbReference type="OrthoDB" id="9796486at2"/>
<evidence type="ECO:0000256" key="4">
    <source>
        <dbReference type="ARBA" id="ARBA00022723"/>
    </source>
</evidence>
<evidence type="ECO:0000313" key="12">
    <source>
        <dbReference type="EMBL" id="TDR19372.1"/>
    </source>
</evidence>
<dbReference type="SUPFAM" id="SSF63380">
    <property type="entry name" value="Riboflavin synthase domain-like"/>
    <property type="match status" value="1"/>
</dbReference>
<dbReference type="Pfam" id="PF00175">
    <property type="entry name" value="NAD_binding_1"/>
    <property type="match status" value="1"/>
</dbReference>
<dbReference type="Proteomes" id="UP000295724">
    <property type="component" value="Unassembled WGS sequence"/>
</dbReference>
<dbReference type="InterPro" id="IPR036010">
    <property type="entry name" value="2Fe-2S_ferredoxin-like_sf"/>
</dbReference>